<reference evidence="4" key="2">
    <citation type="submission" date="2020-01" db="EMBL/GenBank/DDBJ databases">
        <authorList>
            <person name="Campanaro S."/>
        </authorList>
    </citation>
    <scope>NUCLEOTIDE SEQUENCE</scope>
    <source>
        <strain evidence="4">AS06rmzACSIP_7</strain>
    </source>
</reference>
<feature type="transmembrane region" description="Helical" evidence="2">
    <location>
        <begin position="109"/>
        <end position="128"/>
    </location>
</feature>
<dbReference type="Pfam" id="PF01966">
    <property type="entry name" value="HD"/>
    <property type="match status" value="1"/>
</dbReference>
<protein>
    <submittedName>
        <fullName evidence="4">HDIG domain-containing protein</fullName>
    </submittedName>
</protein>
<accession>A0A971M3J4</accession>
<dbReference type="Gene3D" id="1.10.3210.10">
    <property type="entry name" value="Hypothetical protein af1432"/>
    <property type="match status" value="1"/>
</dbReference>
<dbReference type="AlphaFoldDB" id="A0A971M3J4"/>
<gene>
    <name evidence="4" type="ORF">GXY80_04440</name>
</gene>
<feature type="transmembrane region" description="Helical" evidence="2">
    <location>
        <begin position="239"/>
        <end position="260"/>
    </location>
</feature>
<evidence type="ECO:0000256" key="1">
    <source>
        <dbReference type="SAM" id="MobiDB-lite"/>
    </source>
</evidence>
<feature type="transmembrane region" description="Helical" evidence="2">
    <location>
        <begin position="70"/>
        <end position="89"/>
    </location>
</feature>
<organism evidence="4 5">
    <name type="scientific">Syntrophorhabdus aromaticivorans</name>
    <dbReference type="NCBI Taxonomy" id="328301"/>
    <lineage>
        <taxon>Bacteria</taxon>
        <taxon>Pseudomonadati</taxon>
        <taxon>Thermodesulfobacteriota</taxon>
        <taxon>Syntrophorhabdia</taxon>
        <taxon>Syntrophorhabdales</taxon>
        <taxon>Syntrophorhabdaceae</taxon>
        <taxon>Syntrophorhabdus</taxon>
    </lineage>
</organism>
<feature type="transmembrane region" description="Helical" evidence="2">
    <location>
        <begin position="179"/>
        <end position="197"/>
    </location>
</feature>
<dbReference type="CDD" id="cd00077">
    <property type="entry name" value="HDc"/>
    <property type="match status" value="1"/>
</dbReference>
<dbReference type="InterPro" id="IPR052722">
    <property type="entry name" value="PgpH_phosphodiesterase"/>
</dbReference>
<dbReference type="NCBIfam" id="TIGR00277">
    <property type="entry name" value="HDIG"/>
    <property type="match status" value="1"/>
</dbReference>
<dbReference type="InterPro" id="IPR003607">
    <property type="entry name" value="HD/PDEase_dom"/>
</dbReference>
<dbReference type="SUPFAM" id="SSF109604">
    <property type="entry name" value="HD-domain/PDEase-like"/>
    <property type="match status" value="1"/>
</dbReference>
<dbReference type="InterPro" id="IPR006675">
    <property type="entry name" value="HDIG_dom"/>
</dbReference>
<dbReference type="InterPro" id="IPR011624">
    <property type="entry name" value="Metal-dep_PHydrolase_7TM_extra"/>
</dbReference>
<feature type="domain" description="HD/PDEase" evidence="3">
    <location>
        <begin position="289"/>
        <end position="448"/>
    </location>
</feature>
<dbReference type="InterPro" id="IPR006674">
    <property type="entry name" value="HD_domain"/>
</dbReference>
<keyword evidence="2" id="KW-0812">Transmembrane</keyword>
<reference evidence="4" key="1">
    <citation type="journal article" date="2020" name="Biotechnol. Biofuels">
        <title>New insights from the biogas microbiome by comprehensive genome-resolved metagenomics of nearly 1600 species originating from multiple anaerobic digesters.</title>
        <authorList>
            <person name="Campanaro S."/>
            <person name="Treu L."/>
            <person name="Rodriguez-R L.M."/>
            <person name="Kovalovszki A."/>
            <person name="Ziels R.M."/>
            <person name="Maus I."/>
            <person name="Zhu X."/>
            <person name="Kougias P.G."/>
            <person name="Basile A."/>
            <person name="Luo G."/>
            <person name="Schluter A."/>
            <person name="Konstantinidis K.T."/>
            <person name="Angelidaki I."/>
        </authorList>
    </citation>
    <scope>NUCLEOTIDE SEQUENCE</scope>
    <source>
        <strain evidence="4">AS06rmzACSIP_7</strain>
    </source>
</reference>
<keyword evidence="2" id="KW-0472">Membrane</keyword>
<sequence length="538" mass="60682">VTIKDPFRIIEYRQGDIAERNIKSPVDLYLPDKDLTVKKGEIIVREGDRITEDHLEKLSLLKGRENERIFSVRSALLLWLLFFLALAIIYEYADKNIKKFTLARKDLTFAATFTVFAAVLVKSSILLFDHFIQNHADDLLYIVPIFSFGMILRIVLFSEAAIVFSVVFSIVMGFMFENSLPVMLYSFLGSILASYFSGKCENRNTVLKAGFYTALIMSPMVLLMDVFLGNPLADTPIKIAFVVFNGIGSSFIALGLLPVIEHVFAYTTDIKLLELANLEHPLLEEMMVNAPGTYHHSIVVGNLAKAAAESIGAHPLLTRVSAYYHDIGKLRMPHYFIENRTGTDDAHKTLTPNMSALVILSHIKEGIEMARQYRLGGKITDMIGQHHGTSLVSYFYNRAKEMEDPRLHIIEEKDFRYGGPKPQTKEAGIIMLADSVEAASRLLDEPTPKRIETHVREIVEKIFLDGQLDECELTLKDLHAIEKSFVAILIGIFHHRIEYPERTLHDGTDKRVAKVTESGQKVSQKDNGRPPHIFKATG</sequence>
<dbReference type="EMBL" id="JAAYEE010000075">
    <property type="protein sequence ID" value="NLW34717.1"/>
    <property type="molecule type" value="Genomic_DNA"/>
</dbReference>
<dbReference type="Pfam" id="PF07698">
    <property type="entry name" value="7TM-7TMR_HD"/>
    <property type="match status" value="1"/>
</dbReference>
<name>A0A971M3J4_9BACT</name>
<feature type="transmembrane region" description="Helical" evidence="2">
    <location>
        <begin position="140"/>
        <end position="173"/>
    </location>
</feature>
<dbReference type="PANTHER" id="PTHR36442">
    <property type="entry name" value="CYCLIC-DI-AMP PHOSPHODIESTERASE PGPH"/>
    <property type="match status" value="1"/>
</dbReference>
<feature type="transmembrane region" description="Helical" evidence="2">
    <location>
        <begin position="209"/>
        <end position="227"/>
    </location>
</feature>
<evidence type="ECO:0000256" key="2">
    <source>
        <dbReference type="SAM" id="Phobius"/>
    </source>
</evidence>
<evidence type="ECO:0000259" key="3">
    <source>
        <dbReference type="SMART" id="SM00471"/>
    </source>
</evidence>
<evidence type="ECO:0000313" key="4">
    <source>
        <dbReference type="EMBL" id="NLW34717.1"/>
    </source>
</evidence>
<keyword evidence="2" id="KW-1133">Transmembrane helix</keyword>
<dbReference type="PANTHER" id="PTHR36442:SF1">
    <property type="entry name" value="CYCLIC-DI-AMP PHOSPHODIESTERASE PGPH"/>
    <property type="match status" value="1"/>
</dbReference>
<dbReference type="InterPro" id="IPR011621">
    <property type="entry name" value="Metal-dep_PHydrolase_7TM_intra"/>
</dbReference>
<evidence type="ECO:0000313" key="5">
    <source>
        <dbReference type="Proteomes" id="UP000777265"/>
    </source>
</evidence>
<feature type="non-terminal residue" evidence="4">
    <location>
        <position position="1"/>
    </location>
</feature>
<dbReference type="Pfam" id="PF07697">
    <property type="entry name" value="7TMR-HDED"/>
    <property type="match status" value="1"/>
</dbReference>
<feature type="region of interest" description="Disordered" evidence="1">
    <location>
        <begin position="516"/>
        <end position="538"/>
    </location>
</feature>
<comment type="caution">
    <text evidence="4">The sequence shown here is derived from an EMBL/GenBank/DDBJ whole genome shotgun (WGS) entry which is preliminary data.</text>
</comment>
<dbReference type="SMART" id="SM00471">
    <property type="entry name" value="HDc"/>
    <property type="match status" value="1"/>
</dbReference>
<proteinExistence type="predicted"/>
<dbReference type="Proteomes" id="UP000777265">
    <property type="component" value="Unassembled WGS sequence"/>
</dbReference>